<dbReference type="GO" id="GO:0005829">
    <property type="term" value="C:cytosol"/>
    <property type="evidence" value="ECO:0007669"/>
    <property type="project" value="TreeGrafter"/>
</dbReference>
<dbReference type="PANTHER" id="PTHR43409">
    <property type="entry name" value="ANAEROBIC MAGNESIUM-PROTOPORPHYRIN IX MONOMETHYL ESTER CYCLASE-RELATED"/>
    <property type="match status" value="1"/>
</dbReference>
<protein>
    <submittedName>
        <fullName evidence="8">Radical SAM superfamily enzyme YgiQ, UPF0313 family</fullName>
    </submittedName>
</protein>
<dbReference type="Proteomes" id="UP000184465">
    <property type="component" value="Unassembled WGS sequence"/>
</dbReference>
<dbReference type="Gene3D" id="3.20.20.70">
    <property type="entry name" value="Aldolase class I"/>
    <property type="match status" value="1"/>
</dbReference>
<dbReference type="GO" id="GO:0046872">
    <property type="term" value="F:metal ion binding"/>
    <property type="evidence" value="ECO:0007669"/>
    <property type="project" value="UniProtKB-KW"/>
</dbReference>
<dbReference type="OrthoDB" id="9801424at2"/>
<dbReference type="InterPro" id="IPR051198">
    <property type="entry name" value="BchE-like"/>
</dbReference>
<feature type="domain" description="B12-binding" evidence="6">
    <location>
        <begin position="31"/>
        <end position="166"/>
    </location>
</feature>
<dbReference type="SFLD" id="SFLDG01123">
    <property type="entry name" value="methyltransferase_(Class_B)"/>
    <property type="match status" value="1"/>
</dbReference>
<evidence type="ECO:0000313" key="9">
    <source>
        <dbReference type="Proteomes" id="UP000184465"/>
    </source>
</evidence>
<dbReference type="RefSeq" id="WP_073146967.1">
    <property type="nucleotide sequence ID" value="NZ_FRAG01000005.1"/>
</dbReference>
<evidence type="ECO:0000313" key="8">
    <source>
        <dbReference type="EMBL" id="SHJ66783.1"/>
    </source>
</evidence>
<name>A0A1M6L6E0_PARC5</name>
<dbReference type="GO" id="GO:0051539">
    <property type="term" value="F:4 iron, 4 sulfur cluster binding"/>
    <property type="evidence" value="ECO:0007669"/>
    <property type="project" value="UniProtKB-KW"/>
</dbReference>
<dbReference type="SMART" id="SM00729">
    <property type="entry name" value="Elp3"/>
    <property type="match status" value="1"/>
</dbReference>
<organism evidence="8 9">
    <name type="scientific">Paramaledivibacter caminithermalis (strain DSM 15212 / CIP 107654 / DViRD3)</name>
    <name type="common">Clostridium caminithermale</name>
    <dbReference type="NCBI Taxonomy" id="1121301"/>
    <lineage>
        <taxon>Bacteria</taxon>
        <taxon>Bacillati</taxon>
        <taxon>Bacillota</taxon>
        <taxon>Clostridia</taxon>
        <taxon>Peptostreptococcales</taxon>
        <taxon>Caminicellaceae</taxon>
        <taxon>Paramaledivibacter</taxon>
    </lineage>
</organism>
<evidence type="ECO:0000256" key="1">
    <source>
        <dbReference type="ARBA" id="ARBA00001966"/>
    </source>
</evidence>
<keyword evidence="2" id="KW-0949">S-adenosyl-L-methionine</keyword>
<evidence type="ECO:0000256" key="4">
    <source>
        <dbReference type="ARBA" id="ARBA00023004"/>
    </source>
</evidence>
<keyword evidence="3" id="KW-0479">Metal-binding</keyword>
<evidence type="ECO:0000259" key="6">
    <source>
        <dbReference type="PROSITE" id="PS51332"/>
    </source>
</evidence>
<dbReference type="InterPro" id="IPR034466">
    <property type="entry name" value="Methyltransferase_Class_B"/>
</dbReference>
<dbReference type="PROSITE" id="PS51918">
    <property type="entry name" value="RADICAL_SAM"/>
    <property type="match status" value="1"/>
</dbReference>
<gene>
    <name evidence="8" type="ORF">SAMN02745912_00682</name>
</gene>
<evidence type="ECO:0000256" key="5">
    <source>
        <dbReference type="ARBA" id="ARBA00023014"/>
    </source>
</evidence>
<dbReference type="Gene3D" id="3.40.50.280">
    <property type="entry name" value="Cobalamin-binding domain"/>
    <property type="match status" value="1"/>
</dbReference>
<dbReference type="InterPro" id="IPR013785">
    <property type="entry name" value="Aldolase_TIM"/>
</dbReference>
<keyword evidence="9" id="KW-1185">Reference proteome</keyword>
<dbReference type="GO" id="GO:0003824">
    <property type="term" value="F:catalytic activity"/>
    <property type="evidence" value="ECO:0007669"/>
    <property type="project" value="InterPro"/>
</dbReference>
<dbReference type="STRING" id="1121301.SAMN02745912_00682"/>
<dbReference type="InterPro" id="IPR006638">
    <property type="entry name" value="Elp3/MiaA/NifB-like_rSAM"/>
</dbReference>
<dbReference type="InterPro" id="IPR058240">
    <property type="entry name" value="rSAM_sf"/>
</dbReference>
<dbReference type="InterPro" id="IPR006158">
    <property type="entry name" value="Cobalamin-bd"/>
</dbReference>
<comment type="cofactor">
    <cofactor evidence="1">
        <name>[4Fe-4S] cluster</name>
        <dbReference type="ChEBI" id="CHEBI:49883"/>
    </cofactor>
</comment>
<keyword evidence="4" id="KW-0408">Iron</keyword>
<keyword evidence="5" id="KW-0411">Iron-sulfur</keyword>
<feature type="domain" description="Radical SAM core" evidence="7">
    <location>
        <begin position="212"/>
        <end position="429"/>
    </location>
</feature>
<dbReference type="SUPFAM" id="SSF102114">
    <property type="entry name" value="Radical SAM enzymes"/>
    <property type="match status" value="1"/>
</dbReference>
<evidence type="ECO:0000256" key="2">
    <source>
        <dbReference type="ARBA" id="ARBA00022691"/>
    </source>
</evidence>
<sequence>MKILLSNPPWHDIKNESGWIGVRAGSRWPHTLEYMGSMISPYLPFPFYLATAYSLIKKEGLNVSILDSIALGQTYNEFYNSFKEYKPDILVMETSTPSLYNDLIIASTIKKISNGKTKIIFCGIHNELESINFLKEYGDVDFTVYGEYEYPLVKLLNAIKQEAGFRDLTNITYRKENGKIEKKERGKLVDIDKMQWPERSKLPKVYSDSFCGLDAPQLQVHTSRGCTYGCIFCAWPQIMYGGSQYRRRKPEDVINEILFNLKKFPYKSINIDDDTFNINKDHVLEFCRLFKKNGLDKIRWGTMGRADLMDREMLLALKDAGLYAIKYGVETLDENVLKNIGKNMNLQKNIENIRLTKELGIKVHLTFCLGLPGDTKETIEKTIDEAMKLPFDTIQFSIATPYPGCKMYEIYDKNKWIITKEWDKYNGSASSIISTDNLSAKELEEYYKIAVQRSKEKHVIENINTPEFKRKFKLIFSKHNKKDKVIIFQSAIISLTKEIIRQAKDMDIDIHVLSNRAYSEEFFQLIPQNKIHIFRKGMNFNFQNMRLQISELQALYNFKKVIIPYSNSDCIGYDNVHEVANAFNTEILRVTKDGNIIESER</sequence>
<proteinExistence type="predicted"/>
<dbReference type="AlphaFoldDB" id="A0A1M6L6E0"/>
<evidence type="ECO:0000256" key="3">
    <source>
        <dbReference type="ARBA" id="ARBA00022723"/>
    </source>
</evidence>
<dbReference type="CDD" id="cd01335">
    <property type="entry name" value="Radical_SAM"/>
    <property type="match status" value="1"/>
</dbReference>
<reference evidence="8 9" key="1">
    <citation type="submission" date="2016-11" db="EMBL/GenBank/DDBJ databases">
        <authorList>
            <person name="Jaros S."/>
            <person name="Januszkiewicz K."/>
            <person name="Wedrychowicz H."/>
        </authorList>
    </citation>
    <scope>NUCLEOTIDE SEQUENCE [LARGE SCALE GENOMIC DNA]</scope>
    <source>
        <strain evidence="8 9">DSM 15212</strain>
    </source>
</reference>
<dbReference type="SFLD" id="SFLDG01082">
    <property type="entry name" value="B12-binding_domain_containing"/>
    <property type="match status" value="1"/>
</dbReference>
<dbReference type="PANTHER" id="PTHR43409:SF16">
    <property type="entry name" value="SLR0320 PROTEIN"/>
    <property type="match status" value="1"/>
</dbReference>
<dbReference type="SFLD" id="SFLDS00029">
    <property type="entry name" value="Radical_SAM"/>
    <property type="match status" value="1"/>
</dbReference>
<dbReference type="GO" id="GO:0031419">
    <property type="term" value="F:cobalamin binding"/>
    <property type="evidence" value="ECO:0007669"/>
    <property type="project" value="InterPro"/>
</dbReference>
<evidence type="ECO:0000259" key="7">
    <source>
        <dbReference type="PROSITE" id="PS51918"/>
    </source>
</evidence>
<dbReference type="EMBL" id="FRAG01000005">
    <property type="protein sequence ID" value="SHJ66783.1"/>
    <property type="molecule type" value="Genomic_DNA"/>
</dbReference>
<dbReference type="Pfam" id="PF04055">
    <property type="entry name" value="Radical_SAM"/>
    <property type="match status" value="1"/>
</dbReference>
<dbReference type="PROSITE" id="PS51332">
    <property type="entry name" value="B12_BINDING"/>
    <property type="match status" value="1"/>
</dbReference>
<dbReference type="InterPro" id="IPR007197">
    <property type="entry name" value="rSAM"/>
</dbReference>
<accession>A0A1M6L6E0</accession>